<gene>
    <name evidence="1" type="ORF">MML48_8g00006321</name>
</gene>
<sequence>MLRVNLTIAITDMIKENRTVNATSSNSTISTGENSTLLALNPNITSKLDPPQTAKTSDDGRTRFEWDKHDQNLLLGCFFWGYVLTELPGGRMAEIVGARKIFGGGMLGASLLTLLTPVVAYWGLIPSVILRSVMGFFLGATWPAIPPMAAKWIPPMERSKFIANMMASALGAAITMPVCGYLIDRLGWASTFYVTGAVGLVWSVSWFFLVFDSPADHPRISAEERLEIETKIAEGSGKGQKPKNVPWIALITSLPVWAIIITHGCSVFGYFTVVNQLPTYMKEVLHFNVKANGLLSSLPYLELPGGRMAEIVGARKIFGGGMLGASLLTLLTPVVAYWGLIPSVILRSVMGFFLGATWPAIPPMAAKWIPPMERSKFIANMMASALGAAITMPVCGYLIDRLGWASTFYVTGAVGLVWSVSWFFLVFDSPADHPRISAEERLEIETKIAEGSGKGQKPKNVPWIALITSLPVWAIIITHGCSVFGYFTVVNQLPTYMKEVLHFNVKANGLLSSLPYLGKYVMAVIASYAADRLRRSGRYSTTLIRKGFTTFAVAVPALFMIVQAFFGYDATISVTIFTGSLFFNGAVTAGYLANGLDIAPNFSGTIFGLANTLSSFGGFVSTSIVAALTNKNSTFTEWRNVFWVLVGVYAFGGIVYLIFGSGNLQPWNSVERKPSMNGTNGAMIQEMEPLKKKKDEEAVA</sequence>
<dbReference type="EMBL" id="CM043022">
    <property type="protein sequence ID" value="KAI4457086.1"/>
    <property type="molecule type" value="Genomic_DNA"/>
</dbReference>
<proteinExistence type="predicted"/>
<organism evidence="1 2">
    <name type="scientific">Holotrichia oblita</name>
    <name type="common">Chafer beetle</name>
    <dbReference type="NCBI Taxonomy" id="644536"/>
    <lineage>
        <taxon>Eukaryota</taxon>
        <taxon>Metazoa</taxon>
        <taxon>Ecdysozoa</taxon>
        <taxon>Arthropoda</taxon>
        <taxon>Hexapoda</taxon>
        <taxon>Insecta</taxon>
        <taxon>Pterygota</taxon>
        <taxon>Neoptera</taxon>
        <taxon>Endopterygota</taxon>
        <taxon>Coleoptera</taxon>
        <taxon>Polyphaga</taxon>
        <taxon>Scarabaeiformia</taxon>
        <taxon>Scarabaeidae</taxon>
        <taxon>Melolonthinae</taxon>
        <taxon>Holotrichia</taxon>
    </lineage>
</organism>
<protein>
    <submittedName>
        <fullName evidence="1">Solute carrier family 17</fullName>
    </submittedName>
</protein>
<comment type="caution">
    <text evidence="1">The sequence shown here is derived from an EMBL/GenBank/DDBJ whole genome shotgun (WGS) entry which is preliminary data.</text>
</comment>
<accession>A0ACB9SR50</accession>
<keyword evidence="2" id="KW-1185">Reference proteome</keyword>
<dbReference type="Proteomes" id="UP001056778">
    <property type="component" value="Chromosome 8"/>
</dbReference>
<evidence type="ECO:0000313" key="2">
    <source>
        <dbReference type="Proteomes" id="UP001056778"/>
    </source>
</evidence>
<evidence type="ECO:0000313" key="1">
    <source>
        <dbReference type="EMBL" id="KAI4457086.1"/>
    </source>
</evidence>
<name>A0ACB9SR50_HOLOL</name>
<reference evidence="1" key="1">
    <citation type="submission" date="2022-04" db="EMBL/GenBank/DDBJ databases">
        <title>Chromosome-scale genome assembly of Holotrichia oblita Faldermann.</title>
        <authorList>
            <person name="Rongchong L."/>
        </authorList>
    </citation>
    <scope>NUCLEOTIDE SEQUENCE</scope>
    <source>
        <strain evidence="1">81SQS9</strain>
    </source>
</reference>